<reference evidence="2" key="1">
    <citation type="submission" date="2021-03" db="EMBL/GenBank/DDBJ databases">
        <title>Whole genome shotgun sequence of Actinoplanes auranticolor NBRC 12245.</title>
        <authorList>
            <person name="Komaki H."/>
            <person name="Tamura T."/>
        </authorList>
    </citation>
    <scope>NUCLEOTIDE SEQUENCE</scope>
    <source>
        <strain evidence="2">NBRC 12245</strain>
    </source>
</reference>
<dbReference type="AlphaFoldDB" id="A0A919VTM7"/>
<dbReference type="Proteomes" id="UP000681340">
    <property type="component" value="Unassembled WGS sequence"/>
</dbReference>
<feature type="transmembrane region" description="Helical" evidence="1">
    <location>
        <begin position="162"/>
        <end position="183"/>
    </location>
</feature>
<keyword evidence="1" id="KW-1133">Transmembrane helix</keyword>
<name>A0A919VTM7_9ACTN</name>
<keyword evidence="1" id="KW-0472">Membrane</keyword>
<protein>
    <submittedName>
        <fullName evidence="2">Uncharacterized protein</fullName>
    </submittedName>
</protein>
<gene>
    <name evidence="2" type="ORF">Aau02nite_63390</name>
</gene>
<evidence type="ECO:0000256" key="1">
    <source>
        <dbReference type="SAM" id="Phobius"/>
    </source>
</evidence>
<feature type="transmembrane region" description="Helical" evidence="1">
    <location>
        <begin position="190"/>
        <end position="211"/>
    </location>
</feature>
<feature type="transmembrane region" description="Helical" evidence="1">
    <location>
        <begin position="128"/>
        <end position="150"/>
    </location>
</feature>
<sequence>MGKYFTLWSSWFAGHDMEDMKLLGMSLMWWGRLGKVAQFAGGLAVIIDILGPERVTRAGHRLSTYNAAKKFRLWARQLVGCESSNQAEATAVAHETTARNEESSGGSARRRAWPEAVRENSQADRIGTALYTLMQLLLFFAIAITPFYIADARDGDAPFQSSGYLTGLALCIILASGATAAFFSSAIRLFFLVVLFLLPLWVALSFLQLFTLALDFLAFRPTAAVLVRTSMMKWVGVLLFVMGFHFDLLAS</sequence>
<evidence type="ECO:0000313" key="3">
    <source>
        <dbReference type="Proteomes" id="UP000681340"/>
    </source>
</evidence>
<dbReference type="EMBL" id="BOQL01000053">
    <property type="protein sequence ID" value="GIM74935.1"/>
    <property type="molecule type" value="Genomic_DNA"/>
</dbReference>
<comment type="caution">
    <text evidence="2">The sequence shown here is derived from an EMBL/GenBank/DDBJ whole genome shotgun (WGS) entry which is preliminary data.</text>
</comment>
<accession>A0A919VTM7</accession>
<keyword evidence="1" id="KW-0812">Transmembrane</keyword>
<keyword evidence="3" id="KW-1185">Reference proteome</keyword>
<feature type="transmembrane region" description="Helical" evidence="1">
    <location>
        <begin position="29"/>
        <end position="51"/>
    </location>
</feature>
<evidence type="ECO:0000313" key="2">
    <source>
        <dbReference type="EMBL" id="GIM74935.1"/>
    </source>
</evidence>
<feature type="transmembrane region" description="Helical" evidence="1">
    <location>
        <begin position="231"/>
        <end position="250"/>
    </location>
</feature>
<proteinExistence type="predicted"/>
<organism evidence="2 3">
    <name type="scientific">Actinoplanes auranticolor</name>
    <dbReference type="NCBI Taxonomy" id="47988"/>
    <lineage>
        <taxon>Bacteria</taxon>
        <taxon>Bacillati</taxon>
        <taxon>Actinomycetota</taxon>
        <taxon>Actinomycetes</taxon>
        <taxon>Micromonosporales</taxon>
        <taxon>Micromonosporaceae</taxon>
        <taxon>Actinoplanes</taxon>
    </lineage>
</organism>
<dbReference type="RefSeq" id="WP_212992226.1">
    <property type="nucleotide sequence ID" value="NZ_BAABEA010000004.1"/>
</dbReference>